<feature type="binding site" evidence="5">
    <location>
        <position position="67"/>
    </location>
    <ligand>
        <name>substrate</name>
    </ligand>
</feature>
<dbReference type="InterPro" id="IPR038251">
    <property type="entry name" value="PdxB_dimer_sf"/>
</dbReference>
<feature type="active site" description="Proton donor" evidence="5">
    <location>
        <position position="260"/>
    </location>
</feature>
<dbReference type="CDD" id="cd12158">
    <property type="entry name" value="ErythrP_dh"/>
    <property type="match status" value="1"/>
</dbReference>
<reference evidence="10" key="1">
    <citation type="submission" date="2016-10" db="EMBL/GenBank/DDBJ databases">
        <authorList>
            <person name="Varghese N."/>
            <person name="Submissions S."/>
        </authorList>
    </citation>
    <scope>NUCLEOTIDE SEQUENCE [LARGE SCALE GENOMIC DNA]</scope>
    <source>
        <strain evidence="10">CGMCC 1.6444</strain>
    </source>
</reference>
<dbReference type="GO" id="GO:0033711">
    <property type="term" value="F:4-phosphoerythronate dehydrogenase activity"/>
    <property type="evidence" value="ECO:0007669"/>
    <property type="project" value="UniProtKB-EC"/>
</dbReference>
<dbReference type="Proteomes" id="UP000199075">
    <property type="component" value="Unassembled WGS sequence"/>
</dbReference>
<dbReference type="InterPro" id="IPR020921">
    <property type="entry name" value="Erythronate-4-P_DHase"/>
</dbReference>
<dbReference type="RefSeq" id="WP_089679855.1">
    <property type="nucleotide sequence ID" value="NZ_FNIV01000008.1"/>
</dbReference>
<dbReference type="SUPFAM" id="SSF52283">
    <property type="entry name" value="Formate/glycerate dehydrogenase catalytic domain-like"/>
    <property type="match status" value="1"/>
</dbReference>
<keyword evidence="4 5" id="KW-0664">Pyridoxine biosynthesis</keyword>
<dbReference type="Gene3D" id="3.30.1370.170">
    <property type="match status" value="1"/>
</dbReference>
<dbReference type="EMBL" id="FNIV01000008">
    <property type="protein sequence ID" value="SDO59303.1"/>
    <property type="molecule type" value="Genomic_DNA"/>
</dbReference>
<evidence type="ECO:0000259" key="6">
    <source>
        <dbReference type="Pfam" id="PF00389"/>
    </source>
</evidence>
<organism evidence="9 10">
    <name type="scientific">Halomonas shengliensis</name>
    <dbReference type="NCBI Taxonomy" id="419597"/>
    <lineage>
        <taxon>Bacteria</taxon>
        <taxon>Pseudomonadati</taxon>
        <taxon>Pseudomonadota</taxon>
        <taxon>Gammaproteobacteria</taxon>
        <taxon>Oceanospirillales</taxon>
        <taxon>Halomonadaceae</taxon>
        <taxon>Halomonas</taxon>
    </lineage>
</organism>
<protein>
    <recommendedName>
        <fullName evidence="5">Erythronate-4-phosphate dehydrogenase</fullName>
        <ecNumber evidence="5">1.1.1.290</ecNumber>
    </recommendedName>
</protein>
<evidence type="ECO:0000256" key="3">
    <source>
        <dbReference type="ARBA" id="ARBA00023027"/>
    </source>
</evidence>
<sequence>MKILVDANVPAADACLAPLGEVVRRPGRQIAPADLRDVDALVVRSITRVDAALLAEARRLRFVGTCTIGTDHVDSALLAERGIAFASAPGCNAEAVVDYVLVSLSTLAERQGWRLAERRVGVVGAGNVGGRLLARLSAMGIDSLACDSPRVEAGDVPPEQAARFVSLDALIEACDVLCLHTPLVGEGPHATRHLLDAQRIASLAPGTVLLNAGRGDCVAGDALRARLAGQADIAAVLDVWEQEPAIDAALRDLAEIATPHVAGYSLDGKLRGTHQVTRALCQALGLPCRVTLDDLLPAPPLAGLVLGPGLGPEEALRLAMRAVYDPRRDHDALRREHRARGMAAGFDACRADYPLRREFATLEVALPAGERETARWLAGSGVRVTTA</sequence>
<dbReference type="HAMAP" id="MF_01825">
    <property type="entry name" value="PdxB"/>
    <property type="match status" value="1"/>
</dbReference>
<dbReference type="SUPFAM" id="SSF51735">
    <property type="entry name" value="NAD(P)-binding Rossmann-fold domains"/>
    <property type="match status" value="1"/>
</dbReference>
<dbReference type="GO" id="GO:0051287">
    <property type="term" value="F:NAD binding"/>
    <property type="evidence" value="ECO:0007669"/>
    <property type="project" value="InterPro"/>
</dbReference>
<dbReference type="InterPro" id="IPR006139">
    <property type="entry name" value="D-isomer_2_OHA_DH_cat_dom"/>
</dbReference>
<feature type="binding site" evidence="5">
    <location>
        <position position="263"/>
    </location>
    <ligand>
        <name>NAD(+)</name>
        <dbReference type="ChEBI" id="CHEBI:57540"/>
    </ligand>
</feature>
<evidence type="ECO:0000256" key="1">
    <source>
        <dbReference type="ARBA" id="ARBA00022490"/>
    </source>
</evidence>
<dbReference type="Pfam" id="PF02826">
    <property type="entry name" value="2-Hacid_dh_C"/>
    <property type="match status" value="1"/>
</dbReference>
<feature type="domain" description="Erythronate-4-phosphate dehydrogenase dimerisation" evidence="8">
    <location>
        <begin position="295"/>
        <end position="376"/>
    </location>
</feature>
<comment type="similarity">
    <text evidence="5">Belongs to the D-isomer specific 2-hydroxyacid dehydrogenase family. PdxB subfamily.</text>
</comment>
<evidence type="ECO:0000313" key="10">
    <source>
        <dbReference type="Proteomes" id="UP000199075"/>
    </source>
</evidence>
<dbReference type="GO" id="GO:0030267">
    <property type="term" value="F:glyoxylate reductase (NADPH) activity"/>
    <property type="evidence" value="ECO:0007669"/>
    <property type="project" value="TreeGrafter"/>
</dbReference>
<dbReference type="InterPro" id="IPR006140">
    <property type="entry name" value="D-isomer_DH_NAD-bd"/>
</dbReference>
<feature type="binding site" evidence="5">
    <location>
        <position position="181"/>
    </location>
    <ligand>
        <name>NAD(+)</name>
        <dbReference type="ChEBI" id="CHEBI:57540"/>
    </ligand>
</feature>
<evidence type="ECO:0000256" key="2">
    <source>
        <dbReference type="ARBA" id="ARBA00023002"/>
    </source>
</evidence>
<keyword evidence="10" id="KW-1185">Reference proteome</keyword>
<dbReference type="PANTHER" id="PTHR10996">
    <property type="entry name" value="2-HYDROXYACID DEHYDROGENASE-RELATED"/>
    <property type="match status" value="1"/>
</dbReference>
<dbReference type="PANTHER" id="PTHR10996:SF178">
    <property type="entry name" value="2-HYDROXYACID DEHYDROGENASE YGL185C-RELATED"/>
    <property type="match status" value="1"/>
</dbReference>
<dbReference type="AlphaFoldDB" id="A0A1H0KU35"/>
<dbReference type="InterPro" id="IPR050223">
    <property type="entry name" value="D-isomer_2-hydroxyacid_DH"/>
</dbReference>
<comment type="catalytic activity">
    <reaction evidence="5">
        <text>4-phospho-D-erythronate + NAD(+) = (R)-3-hydroxy-2-oxo-4-phosphooxybutanoate + NADH + H(+)</text>
        <dbReference type="Rhea" id="RHEA:18829"/>
        <dbReference type="ChEBI" id="CHEBI:15378"/>
        <dbReference type="ChEBI" id="CHEBI:57540"/>
        <dbReference type="ChEBI" id="CHEBI:57945"/>
        <dbReference type="ChEBI" id="CHEBI:58538"/>
        <dbReference type="ChEBI" id="CHEBI:58766"/>
        <dbReference type="EC" id="1.1.1.290"/>
    </reaction>
</comment>
<dbReference type="InterPro" id="IPR024531">
    <property type="entry name" value="Erythronate-4-P_DHase_dimer"/>
</dbReference>
<comment type="caution">
    <text evidence="5">Lacks conserved residue(s) required for the propagation of feature annotation.</text>
</comment>
<dbReference type="OrthoDB" id="9770208at2"/>
<comment type="function">
    <text evidence="5">Catalyzes the oxidation of erythronate-4-phosphate to 3-hydroxy-2-oxo-4-phosphonooxybutanoate.</text>
</comment>
<dbReference type="GO" id="GO:0008615">
    <property type="term" value="P:pyridoxine biosynthetic process"/>
    <property type="evidence" value="ECO:0007669"/>
    <property type="project" value="UniProtKB-UniRule"/>
</dbReference>
<dbReference type="InterPro" id="IPR036291">
    <property type="entry name" value="NAD(P)-bd_dom_sf"/>
</dbReference>
<feature type="binding site" evidence="5">
    <location>
        <position position="264"/>
    </location>
    <ligand>
        <name>substrate</name>
    </ligand>
</feature>
<dbReference type="GO" id="GO:0046983">
    <property type="term" value="F:protein dimerization activity"/>
    <property type="evidence" value="ECO:0007669"/>
    <property type="project" value="InterPro"/>
</dbReference>
<keyword evidence="2 5" id="KW-0560">Oxidoreductase</keyword>
<feature type="binding site" evidence="5">
    <location>
        <position position="147"/>
    </location>
    <ligand>
        <name>NAD(+)</name>
        <dbReference type="ChEBI" id="CHEBI:57540"/>
    </ligand>
</feature>
<dbReference type="EC" id="1.1.1.290" evidence="5"/>
<comment type="pathway">
    <text evidence="5">Cofactor biosynthesis; pyridoxine 5'-phosphate biosynthesis; pyridoxine 5'-phosphate from D-erythrose 4-phosphate: step 2/5.</text>
</comment>
<dbReference type="Pfam" id="PF00389">
    <property type="entry name" value="2-Hacid_dh"/>
    <property type="match status" value="1"/>
</dbReference>
<dbReference type="GO" id="GO:0016618">
    <property type="term" value="F:hydroxypyruvate reductase [NAD(P)H] activity"/>
    <property type="evidence" value="ECO:0007669"/>
    <property type="project" value="TreeGrafter"/>
</dbReference>
<keyword evidence="3 5" id="KW-0520">NAD</keyword>
<feature type="domain" description="D-isomer specific 2-hydroxyacid dehydrogenase catalytic" evidence="6">
    <location>
        <begin position="33"/>
        <end position="282"/>
    </location>
</feature>
<dbReference type="GO" id="GO:0005829">
    <property type="term" value="C:cytosol"/>
    <property type="evidence" value="ECO:0007669"/>
    <property type="project" value="TreeGrafter"/>
</dbReference>
<evidence type="ECO:0000259" key="7">
    <source>
        <dbReference type="Pfam" id="PF02826"/>
    </source>
</evidence>
<feature type="domain" description="D-isomer specific 2-hydroxyacid dehydrogenase NAD-binding" evidence="7">
    <location>
        <begin position="109"/>
        <end position="262"/>
    </location>
</feature>
<evidence type="ECO:0000256" key="4">
    <source>
        <dbReference type="ARBA" id="ARBA00023096"/>
    </source>
</evidence>
<comment type="subunit">
    <text evidence="5">Homodimer.</text>
</comment>
<feature type="binding site" evidence="5">
    <location>
        <position position="45"/>
    </location>
    <ligand>
        <name>substrate</name>
    </ligand>
</feature>
<dbReference type="Gene3D" id="3.40.50.720">
    <property type="entry name" value="NAD(P)-binding Rossmann-like Domain"/>
    <property type="match status" value="2"/>
</dbReference>
<feature type="active site" evidence="5">
    <location>
        <position position="214"/>
    </location>
</feature>
<evidence type="ECO:0000313" key="9">
    <source>
        <dbReference type="EMBL" id="SDO59303.1"/>
    </source>
</evidence>
<feature type="binding site" evidence="5">
    <location>
        <position position="238"/>
    </location>
    <ligand>
        <name>NAD(+)</name>
        <dbReference type="ChEBI" id="CHEBI:57540"/>
    </ligand>
</feature>
<dbReference type="UniPathway" id="UPA00244">
    <property type="reaction ID" value="UER00310"/>
</dbReference>
<keyword evidence="1 5" id="KW-0963">Cytoplasm</keyword>
<name>A0A1H0KU35_9GAMM</name>
<proteinExistence type="inferred from homology"/>
<dbReference type="NCBIfam" id="NF001309">
    <property type="entry name" value="PRK00257.1"/>
    <property type="match status" value="1"/>
</dbReference>
<comment type="subcellular location">
    <subcellularLocation>
        <location evidence="5">Cytoplasm</location>
    </subcellularLocation>
</comment>
<dbReference type="Pfam" id="PF11890">
    <property type="entry name" value="DUF3410"/>
    <property type="match status" value="1"/>
</dbReference>
<evidence type="ECO:0000259" key="8">
    <source>
        <dbReference type="Pfam" id="PF11890"/>
    </source>
</evidence>
<dbReference type="STRING" id="419597.SAMN04487957_108105"/>
<evidence type="ECO:0000256" key="5">
    <source>
        <dbReference type="HAMAP-Rule" id="MF_01825"/>
    </source>
</evidence>
<feature type="active site" evidence="5">
    <location>
        <position position="243"/>
    </location>
</feature>
<gene>
    <name evidence="5" type="primary">pdxB</name>
    <name evidence="9" type="ORF">SAMN04487957_108105</name>
</gene>
<accession>A0A1H0KU35</accession>